<sequence length="260" mass="27821">MSVLHDHRCWAFESPDEFQARAREFLRDGLARGTQVWFVTPGEPVLDGLDEALDTGAARVLSLDETYSVGTVVDPDAQARSYAEATEAALAAGYTGLRVAADHTALVATPEQLDAFARYEHTVDRYAAAGTFSAMCGYDLGRVDDEVVARVACLHPVGNADPGFRLFGSASASAALAGELDLYTEDLLTEALRRADPRPVDGRLVLDVSGLRFADHRSLTRLAEHAEGEGATLVLRDPSPAVTRLVEVLGLPSVRVEGVA</sequence>
<accession>A0ABQ3JAY7</accession>
<feature type="domain" description="STAS" evidence="1">
    <location>
        <begin position="176"/>
        <end position="260"/>
    </location>
</feature>
<dbReference type="InterPro" id="IPR002645">
    <property type="entry name" value="STAS_dom"/>
</dbReference>
<dbReference type="PROSITE" id="PS50801">
    <property type="entry name" value="STAS"/>
    <property type="match status" value="1"/>
</dbReference>
<gene>
    <name evidence="2" type="ORF">GCM10017786_44050</name>
</gene>
<evidence type="ECO:0000313" key="3">
    <source>
        <dbReference type="Proteomes" id="UP000605897"/>
    </source>
</evidence>
<comment type="caution">
    <text evidence="2">The sequence shown here is derived from an EMBL/GenBank/DDBJ whole genome shotgun (WGS) entry which is preliminary data.</text>
</comment>
<dbReference type="EMBL" id="BNAU01000005">
    <property type="protein sequence ID" value="GHF05727.1"/>
    <property type="molecule type" value="Genomic_DNA"/>
</dbReference>
<protein>
    <recommendedName>
        <fullName evidence="1">STAS domain-containing protein</fullName>
    </recommendedName>
</protein>
<dbReference type="CDD" id="cd07043">
    <property type="entry name" value="STAS_anti-anti-sigma_factors"/>
    <property type="match status" value="1"/>
</dbReference>
<dbReference type="InterPro" id="IPR058548">
    <property type="entry name" value="MlaB-like_STAS"/>
</dbReference>
<dbReference type="InterPro" id="IPR025847">
    <property type="entry name" value="MEDS_domain"/>
</dbReference>
<dbReference type="InterPro" id="IPR036513">
    <property type="entry name" value="STAS_dom_sf"/>
</dbReference>
<reference evidence="3" key="1">
    <citation type="journal article" date="2019" name="Int. J. Syst. Evol. Microbiol.">
        <title>The Global Catalogue of Microorganisms (GCM) 10K type strain sequencing project: providing services to taxonomists for standard genome sequencing and annotation.</title>
        <authorList>
            <consortium name="The Broad Institute Genomics Platform"/>
            <consortium name="The Broad Institute Genome Sequencing Center for Infectious Disease"/>
            <person name="Wu L."/>
            <person name="Ma J."/>
        </authorList>
    </citation>
    <scope>NUCLEOTIDE SEQUENCE [LARGE SCALE GENOMIC DNA]</scope>
    <source>
        <strain evidence="3">CGMCC 4.7677</strain>
    </source>
</reference>
<dbReference type="SUPFAM" id="SSF52091">
    <property type="entry name" value="SpoIIaa-like"/>
    <property type="match status" value="1"/>
</dbReference>
<dbReference type="Pfam" id="PF14417">
    <property type="entry name" value="MEDS"/>
    <property type="match status" value="1"/>
</dbReference>
<evidence type="ECO:0000313" key="2">
    <source>
        <dbReference type="EMBL" id="GHF05727.1"/>
    </source>
</evidence>
<dbReference type="Proteomes" id="UP000605897">
    <property type="component" value="Unassembled WGS sequence"/>
</dbReference>
<evidence type="ECO:0000259" key="1">
    <source>
        <dbReference type="PROSITE" id="PS50801"/>
    </source>
</evidence>
<proteinExistence type="predicted"/>
<organism evidence="2 3">
    <name type="scientific">Amycolatopsis deserti</name>
    <dbReference type="NCBI Taxonomy" id="185696"/>
    <lineage>
        <taxon>Bacteria</taxon>
        <taxon>Bacillati</taxon>
        <taxon>Actinomycetota</taxon>
        <taxon>Actinomycetes</taxon>
        <taxon>Pseudonocardiales</taxon>
        <taxon>Pseudonocardiaceae</taxon>
        <taxon>Amycolatopsis</taxon>
    </lineage>
</organism>
<keyword evidence="3" id="KW-1185">Reference proteome</keyword>
<dbReference type="Gene3D" id="3.30.750.24">
    <property type="entry name" value="STAS domain"/>
    <property type="match status" value="1"/>
</dbReference>
<dbReference type="Pfam" id="PF13466">
    <property type="entry name" value="STAS_2"/>
    <property type="match status" value="1"/>
</dbReference>
<name>A0ABQ3JAY7_9PSEU</name>